<organism evidence="4 5">
    <name type="scientific">Parafannyhessea umbonata</name>
    <dbReference type="NCBI Taxonomy" id="604330"/>
    <lineage>
        <taxon>Bacteria</taxon>
        <taxon>Bacillati</taxon>
        <taxon>Actinomycetota</taxon>
        <taxon>Coriobacteriia</taxon>
        <taxon>Coriobacteriales</taxon>
        <taxon>Atopobiaceae</taxon>
        <taxon>Parafannyhessea</taxon>
    </lineage>
</organism>
<dbReference type="InterPro" id="IPR035965">
    <property type="entry name" value="PAS-like_dom_sf"/>
</dbReference>
<evidence type="ECO:0000313" key="5">
    <source>
        <dbReference type="Proteomes" id="UP000199128"/>
    </source>
</evidence>
<dbReference type="Pfam" id="PF01814">
    <property type="entry name" value="Hemerythrin"/>
    <property type="match status" value="1"/>
</dbReference>
<sequence length="538" mass="59034">MNDRAISVDESIFDVCTSHPEVVDIMAGLGFNEITRPGRLATVGRFMTLAKGCRHKGITLDAVVDALMQSGFEVEGRGVRGAGVVASACEGKPRGRSVAKSPEERMRLLQDLLERLGSGEVVEDVQEDFRRNFKDVSGGEIAAAEQALIRGGVPVREVQRLCDVHATLFEGAVSCAGHKGNPEDAPGHPVRVLRDENERIQAFVDARVRPHAQAVRALFEADPQGSDASLARELSEDVRDFGQVFSHYRRKEELIFPHLERHGVDGPSKVMWGKDDEVRDFVSVARSLVEVALGEPNARNLRAVATELADAADQAEAMVSKEENVLMPIALETLTATEWTQIADESGEEGYCFIDEPVSWKANPLDLANDQLRAMSASVEAGAAKGVEASNGRFAGGRVHLSTGSFAPDELEAVFAAIPLDITFVDKDDKTCFFSHGDGRFFPRPKSCLGRDVYDCHPPKSQAMVHRVLDDFRSGERDSFDFWIHRGDNFLYIRYFAVRDGEGSYLGALEVTQDIAPIQRLGGENRRGADERRAAPRS</sequence>
<dbReference type="InterPro" id="IPR038062">
    <property type="entry name" value="ScdA-like_N_sf"/>
</dbReference>
<feature type="domain" description="DUF438" evidence="2">
    <location>
        <begin position="109"/>
        <end position="174"/>
    </location>
</feature>
<dbReference type="RefSeq" id="WP_091008831.1">
    <property type="nucleotide sequence ID" value="NZ_FOGP01000003.1"/>
</dbReference>
<evidence type="ECO:0000259" key="3">
    <source>
        <dbReference type="Pfam" id="PF08984"/>
    </source>
</evidence>
<dbReference type="Pfam" id="PF08984">
    <property type="entry name" value="DUF1858"/>
    <property type="match status" value="1"/>
</dbReference>
<dbReference type="EMBL" id="FOGP01000003">
    <property type="protein sequence ID" value="SER47581.1"/>
    <property type="molecule type" value="Genomic_DNA"/>
</dbReference>
<dbReference type="Proteomes" id="UP000199128">
    <property type="component" value="Unassembled WGS sequence"/>
</dbReference>
<dbReference type="InterPro" id="IPR012312">
    <property type="entry name" value="Hemerythrin-like"/>
</dbReference>
<evidence type="ECO:0008006" key="6">
    <source>
        <dbReference type="Google" id="ProtNLM"/>
    </source>
</evidence>
<dbReference type="SUPFAM" id="SSF140683">
    <property type="entry name" value="SP0561-like"/>
    <property type="match status" value="1"/>
</dbReference>
<dbReference type="GO" id="GO:0005886">
    <property type="term" value="C:plasma membrane"/>
    <property type="evidence" value="ECO:0007669"/>
    <property type="project" value="TreeGrafter"/>
</dbReference>
<evidence type="ECO:0000313" key="4">
    <source>
        <dbReference type="EMBL" id="SER47581.1"/>
    </source>
</evidence>
<proteinExistence type="predicted"/>
<dbReference type="Gene3D" id="1.10.3910.10">
    <property type="entry name" value="SP0561-like"/>
    <property type="match status" value="1"/>
</dbReference>
<dbReference type="PANTHER" id="PTHR39966">
    <property type="entry name" value="BLL2471 PROTEIN-RELATED"/>
    <property type="match status" value="1"/>
</dbReference>
<dbReference type="Pfam" id="PF04282">
    <property type="entry name" value="DUF438"/>
    <property type="match status" value="1"/>
</dbReference>
<feature type="domain" description="Hemerythrin-like" evidence="1">
    <location>
        <begin position="188"/>
        <end position="329"/>
    </location>
</feature>
<dbReference type="InterPro" id="IPR015077">
    <property type="entry name" value="DUF1858"/>
</dbReference>
<evidence type="ECO:0000259" key="1">
    <source>
        <dbReference type="Pfam" id="PF01814"/>
    </source>
</evidence>
<evidence type="ECO:0000259" key="2">
    <source>
        <dbReference type="Pfam" id="PF04282"/>
    </source>
</evidence>
<gene>
    <name evidence="4" type="ORF">SAMN05216446_0959</name>
</gene>
<dbReference type="Gene3D" id="1.20.120.520">
    <property type="entry name" value="nmb1532 protein domain like"/>
    <property type="match status" value="1"/>
</dbReference>
<name>A0A1H9PH84_9ACTN</name>
<dbReference type="InterPro" id="IPR007380">
    <property type="entry name" value="DUF438"/>
</dbReference>
<dbReference type="Gene3D" id="3.30.450.20">
    <property type="entry name" value="PAS domain"/>
    <property type="match status" value="1"/>
</dbReference>
<dbReference type="SUPFAM" id="SSF55785">
    <property type="entry name" value="PYP-like sensor domain (PAS domain)"/>
    <property type="match status" value="1"/>
</dbReference>
<dbReference type="AlphaFoldDB" id="A0A1H9PH84"/>
<reference evidence="5" key="1">
    <citation type="submission" date="2016-10" db="EMBL/GenBank/DDBJ databases">
        <authorList>
            <person name="Varghese N."/>
            <person name="Submissions S."/>
        </authorList>
    </citation>
    <scope>NUCLEOTIDE SEQUENCE [LARGE SCALE GENOMIC DNA]</scope>
    <source>
        <strain evidence="5">KHGC19</strain>
    </source>
</reference>
<accession>A0A1H9PH84</accession>
<protein>
    <recommendedName>
        <fullName evidence="6">DUF438 domain-containing protein</fullName>
    </recommendedName>
</protein>
<dbReference type="Pfam" id="PF13596">
    <property type="entry name" value="PAS_10"/>
    <property type="match status" value="1"/>
</dbReference>
<feature type="domain" description="DUF1858" evidence="3">
    <location>
        <begin position="6"/>
        <end position="63"/>
    </location>
</feature>
<dbReference type="PANTHER" id="PTHR39966:SF3">
    <property type="entry name" value="DUF438 DOMAIN-CONTAINING PROTEIN"/>
    <property type="match status" value="1"/>
</dbReference>